<dbReference type="AlphaFoldDB" id="A0A931I7H8"/>
<proteinExistence type="predicted"/>
<reference evidence="2" key="1">
    <citation type="submission" date="2020-11" db="EMBL/GenBank/DDBJ databases">
        <title>Nocardia NEAU-351.nov., a novel actinomycete isolated from the cow dung.</title>
        <authorList>
            <person name="Zhang X."/>
        </authorList>
    </citation>
    <scope>NUCLEOTIDE SEQUENCE</scope>
    <source>
        <strain evidence="2">NEAU-351</strain>
    </source>
</reference>
<evidence type="ECO:0000259" key="1">
    <source>
        <dbReference type="Pfam" id="PF12770"/>
    </source>
</evidence>
<organism evidence="2 3">
    <name type="scientific">Nocardia bovistercoris</name>
    <dbReference type="NCBI Taxonomy" id="2785916"/>
    <lineage>
        <taxon>Bacteria</taxon>
        <taxon>Bacillati</taxon>
        <taxon>Actinomycetota</taxon>
        <taxon>Actinomycetes</taxon>
        <taxon>Mycobacteriales</taxon>
        <taxon>Nocardiaceae</taxon>
        <taxon>Nocardia</taxon>
    </lineage>
</organism>
<protein>
    <submittedName>
        <fullName evidence="2">CHAT domain-containing protein</fullName>
    </submittedName>
</protein>
<dbReference type="EMBL" id="JADMLG010000003">
    <property type="protein sequence ID" value="MBH0776294.1"/>
    <property type="molecule type" value="Genomic_DNA"/>
</dbReference>
<dbReference type="InterPro" id="IPR024983">
    <property type="entry name" value="CHAT_dom"/>
</dbReference>
<accession>A0A931I7H8</accession>
<gene>
    <name evidence="2" type="ORF">IT779_08365</name>
</gene>
<keyword evidence="3" id="KW-1185">Reference proteome</keyword>
<comment type="caution">
    <text evidence="2">The sequence shown here is derived from an EMBL/GenBank/DDBJ whole genome shotgun (WGS) entry which is preliminary data.</text>
</comment>
<dbReference type="Proteomes" id="UP000655751">
    <property type="component" value="Unassembled WGS sequence"/>
</dbReference>
<dbReference type="RefSeq" id="WP_196148646.1">
    <property type="nucleotide sequence ID" value="NZ_JADMLG010000003.1"/>
</dbReference>
<evidence type="ECO:0000313" key="2">
    <source>
        <dbReference type="EMBL" id="MBH0776294.1"/>
    </source>
</evidence>
<dbReference type="Pfam" id="PF12770">
    <property type="entry name" value="CHAT"/>
    <property type="match status" value="1"/>
</dbReference>
<sequence>MKRIVVNLQPSLDGDLPVYFVEADGVDRATKKIDLSEIALLEGLRDVGKIGAAIAARLSEHDRVKNALAVALTRRIEDPSLPIYFFIGVDTAVSLSWEALREAQKYLALDPRWPIARFPRGGDTESATERAFASPLKVVSVISAVGVDGSAEWNSIFGATRAAPAGLDIELTVITGDEHVADAARRDLAAERVIMMPGAADPESLVPRIAALAPHILHVFCHGAVRDEQAVLELATVSDFDRGTSSVIVPAIELAHAAARTGTWLAHLNTCRSAQATGEQLTHAEEFVNTGVPVAIGMKRQINDTDAVAFSAMFYRSVYTRIAAILARGAGRHEMAWADTMVEARQKLRDMHVDDVAEADAWTVPVMYTRRGTFTLDIAAPGQSENDLQRAISETTVIDGLADLLAIDAPEVAADLRAAARR</sequence>
<evidence type="ECO:0000313" key="3">
    <source>
        <dbReference type="Proteomes" id="UP000655751"/>
    </source>
</evidence>
<name>A0A931I7H8_9NOCA</name>
<feature type="domain" description="CHAT" evidence="1">
    <location>
        <begin position="188"/>
        <end position="318"/>
    </location>
</feature>